<keyword evidence="4" id="KW-0963">Cytoplasm</keyword>
<dbReference type="AlphaFoldDB" id="A0A4S2MVG3"/>
<accession>A0A4S2MVG3</accession>
<dbReference type="PANTHER" id="PTHR28280">
    <property type="entry name" value="SHUTTLING PRE-60S FACTOR ECM1"/>
    <property type="match status" value="1"/>
</dbReference>
<dbReference type="InterPro" id="IPR022784">
    <property type="entry name" value="Ribosome_bgen_Alb1"/>
</dbReference>
<gene>
    <name evidence="8" type="ORF">EX30DRAFT_396253</name>
</gene>
<keyword evidence="9" id="KW-1185">Reference proteome</keyword>
<dbReference type="Proteomes" id="UP000298138">
    <property type="component" value="Unassembled WGS sequence"/>
</dbReference>
<dbReference type="PANTHER" id="PTHR28280:SF1">
    <property type="entry name" value="SHUTTLING PRE-60S FACTOR ECM1"/>
    <property type="match status" value="1"/>
</dbReference>
<evidence type="ECO:0000313" key="9">
    <source>
        <dbReference type="Proteomes" id="UP000298138"/>
    </source>
</evidence>
<dbReference type="Pfam" id="PF09135">
    <property type="entry name" value="Alb1"/>
    <property type="match status" value="1"/>
</dbReference>
<keyword evidence="3" id="KW-0813">Transport</keyword>
<sequence>MAKPRGTKPNSRASRRALSPPPPTVPETSTRAVSPTVPEKVAVLGVRGDQGVSKKKKKGKQLSRAQKERKAAAMERAEAAMGKLEKKVEESKGRAKIVDGRRGAWEEQNEKVHKELEKAARMADIKA</sequence>
<protein>
    <submittedName>
        <fullName evidence="8">Uncharacterized protein</fullName>
    </submittedName>
</protein>
<feature type="region of interest" description="Disordered" evidence="7">
    <location>
        <begin position="1"/>
        <end position="35"/>
    </location>
</feature>
<evidence type="ECO:0000256" key="5">
    <source>
        <dbReference type="ARBA" id="ARBA00022517"/>
    </source>
</evidence>
<evidence type="ECO:0000256" key="3">
    <source>
        <dbReference type="ARBA" id="ARBA00022448"/>
    </source>
</evidence>
<proteinExistence type="predicted"/>
<evidence type="ECO:0000256" key="4">
    <source>
        <dbReference type="ARBA" id="ARBA00022490"/>
    </source>
</evidence>
<reference evidence="8 9" key="1">
    <citation type="submission" date="2019-04" db="EMBL/GenBank/DDBJ databases">
        <title>Comparative genomics and transcriptomics to analyze fruiting body development in filamentous ascomycetes.</title>
        <authorList>
            <consortium name="DOE Joint Genome Institute"/>
            <person name="Lutkenhaus R."/>
            <person name="Traeger S."/>
            <person name="Breuer J."/>
            <person name="Kuo A."/>
            <person name="Lipzen A."/>
            <person name="Pangilinan J."/>
            <person name="Dilworth D."/>
            <person name="Sandor L."/>
            <person name="Poggeler S."/>
            <person name="Barry K."/>
            <person name="Grigoriev I.V."/>
            <person name="Nowrousian M."/>
        </authorList>
    </citation>
    <scope>NUCLEOTIDE SEQUENCE [LARGE SCALE GENOMIC DNA]</scope>
    <source>
        <strain evidence="8 9">CBS 389.68</strain>
    </source>
</reference>
<dbReference type="OrthoDB" id="5304887at2759"/>
<organism evidence="8 9">
    <name type="scientific">Ascodesmis nigricans</name>
    <dbReference type="NCBI Taxonomy" id="341454"/>
    <lineage>
        <taxon>Eukaryota</taxon>
        <taxon>Fungi</taxon>
        <taxon>Dikarya</taxon>
        <taxon>Ascomycota</taxon>
        <taxon>Pezizomycotina</taxon>
        <taxon>Pezizomycetes</taxon>
        <taxon>Pezizales</taxon>
        <taxon>Ascodesmidaceae</taxon>
        <taxon>Ascodesmis</taxon>
    </lineage>
</organism>
<dbReference type="EMBL" id="ML220124">
    <property type="protein sequence ID" value="TGZ80537.1"/>
    <property type="molecule type" value="Genomic_DNA"/>
</dbReference>
<dbReference type="GO" id="GO:0005730">
    <property type="term" value="C:nucleolus"/>
    <property type="evidence" value="ECO:0007669"/>
    <property type="project" value="TreeGrafter"/>
</dbReference>
<name>A0A4S2MVG3_9PEZI</name>
<feature type="compositionally biased region" description="Low complexity" evidence="7">
    <location>
        <begin position="9"/>
        <end position="18"/>
    </location>
</feature>
<keyword evidence="5" id="KW-0690">Ribosome biogenesis</keyword>
<dbReference type="GO" id="GO:0030687">
    <property type="term" value="C:preribosome, large subunit precursor"/>
    <property type="evidence" value="ECO:0007669"/>
    <property type="project" value="TreeGrafter"/>
</dbReference>
<evidence type="ECO:0000313" key="8">
    <source>
        <dbReference type="EMBL" id="TGZ80537.1"/>
    </source>
</evidence>
<dbReference type="InterPro" id="IPR053278">
    <property type="entry name" value="Pre-60S_factor_ECM1"/>
</dbReference>
<dbReference type="GO" id="GO:0005737">
    <property type="term" value="C:cytoplasm"/>
    <property type="evidence" value="ECO:0007669"/>
    <property type="project" value="UniProtKB-SubCell"/>
</dbReference>
<keyword evidence="6" id="KW-0539">Nucleus</keyword>
<evidence type="ECO:0000256" key="2">
    <source>
        <dbReference type="ARBA" id="ARBA00004496"/>
    </source>
</evidence>
<feature type="region of interest" description="Disordered" evidence="7">
    <location>
        <begin position="47"/>
        <end position="71"/>
    </location>
</feature>
<dbReference type="GO" id="GO:0000055">
    <property type="term" value="P:ribosomal large subunit export from nucleus"/>
    <property type="evidence" value="ECO:0007669"/>
    <property type="project" value="TreeGrafter"/>
</dbReference>
<evidence type="ECO:0000256" key="6">
    <source>
        <dbReference type="ARBA" id="ARBA00023242"/>
    </source>
</evidence>
<evidence type="ECO:0000256" key="7">
    <source>
        <dbReference type="SAM" id="MobiDB-lite"/>
    </source>
</evidence>
<comment type="subcellular location">
    <subcellularLocation>
        <location evidence="2">Cytoplasm</location>
    </subcellularLocation>
    <subcellularLocation>
        <location evidence="1">Nucleus</location>
    </subcellularLocation>
</comment>
<dbReference type="InParanoid" id="A0A4S2MVG3"/>
<evidence type="ECO:0000256" key="1">
    <source>
        <dbReference type="ARBA" id="ARBA00004123"/>
    </source>
</evidence>